<dbReference type="InterPro" id="IPR003776">
    <property type="entry name" value="YcaO-like_dom"/>
</dbReference>
<dbReference type="PANTHER" id="PTHR37809:SF1">
    <property type="entry name" value="RIBOSOMAL PROTEIN S12 METHYLTHIOTRANSFERASE ACCESSORY FACTOR YCAO"/>
    <property type="match status" value="1"/>
</dbReference>
<dbReference type="PROSITE" id="PS51664">
    <property type="entry name" value="YCAO"/>
    <property type="match status" value="1"/>
</dbReference>
<comment type="caution">
    <text evidence="2">The sequence shown here is derived from an EMBL/GenBank/DDBJ whole genome shotgun (WGS) entry which is preliminary data.</text>
</comment>
<evidence type="ECO:0000313" key="3">
    <source>
        <dbReference type="Proteomes" id="UP000177215"/>
    </source>
</evidence>
<name>A0A1F6EVW9_9BACT</name>
<dbReference type="PANTHER" id="PTHR37809">
    <property type="entry name" value="RIBOSOMAL PROTEIN S12 METHYLTHIOTRANSFERASE ACCESSORY FACTOR YCAO"/>
    <property type="match status" value="1"/>
</dbReference>
<reference evidence="2 3" key="1">
    <citation type="journal article" date="2016" name="Nat. Commun.">
        <title>Thousands of microbial genomes shed light on interconnected biogeochemical processes in an aquifer system.</title>
        <authorList>
            <person name="Anantharaman K."/>
            <person name="Brown C.T."/>
            <person name="Hug L.A."/>
            <person name="Sharon I."/>
            <person name="Castelle C.J."/>
            <person name="Probst A.J."/>
            <person name="Thomas B.C."/>
            <person name="Singh A."/>
            <person name="Wilkins M.J."/>
            <person name="Karaoz U."/>
            <person name="Brodie E.L."/>
            <person name="Williams K.H."/>
            <person name="Hubbard S.S."/>
            <person name="Banfield J.F."/>
        </authorList>
    </citation>
    <scope>NUCLEOTIDE SEQUENCE [LARGE SCALE GENOMIC DNA]</scope>
</reference>
<evidence type="ECO:0000259" key="1">
    <source>
        <dbReference type="PROSITE" id="PS51664"/>
    </source>
</evidence>
<dbReference type="EMBL" id="MFMC01000007">
    <property type="protein sequence ID" value="OGG77761.1"/>
    <property type="molecule type" value="Genomic_DNA"/>
</dbReference>
<evidence type="ECO:0000313" key="2">
    <source>
        <dbReference type="EMBL" id="OGG77761.1"/>
    </source>
</evidence>
<organism evidence="2 3">
    <name type="scientific">Candidatus Kaiserbacteria bacterium RIFCSPLOWO2_01_FULL_54_24</name>
    <dbReference type="NCBI Taxonomy" id="1798515"/>
    <lineage>
        <taxon>Bacteria</taxon>
        <taxon>Candidatus Kaiseribacteriota</taxon>
    </lineage>
</organism>
<accession>A0A1F6EVW9</accession>
<dbReference type="Proteomes" id="UP000177215">
    <property type="component" value="Unassembled WGS sequence"/>
</dbReference>
<dbReference type="Gene3D" id="3.30.1330.230">
    <property type="match status" value="1"/>
</dbReference>
<dbReference type="AlphaFoldDB" id="A0A1F6EVW9"/>
<dbReference type="STRING" id="1798515.A3B35_03155"/>
<proteinExistence type="predicted"/>
<protein>
    <recommendedName>
        <fullName evidence="1">YcaO domain-containing protein</fullName>
    </recommendedName>
</protein>
<sequence>MRRESLEKNGLFEYYAPRIEMSLGARAEMLSPCGRFRQIQTTEERVARKLLDILSRIDAIQSNTLVAQSGTPINWLRLLDYLHERGIIGAPYFAPRTFGNDLPKLASAALYPPVRAENADGNKVSYSGYSTARSIEEAMSKAVGEMLERHFLTQYRQNSLLIDTPARLHERGAIFLDPANLNRFLPWQIKQNPLFERSRESTFSWVSGTELFEGKGAYIPAQLVFWNYARRLDPPENILADQTTSGAAGHFTRNEALLSALLELIERDGFLVYWLNSLSPRVVDVASSRDPDIIALLEYAKRYRLELFFLNTSTEMGVPSLTSVVVDRAGDGPVISIGGGTGFDFKEIVLRSALEALSVHNSSVRGETIPVPKNYEPFTRRDIQRSERLHIWRGKMMYERFAFFLAGSSQSPKDFIGDAETYTSANAQLEHILGTLREMGPGYEPYAYEVRNDVLSTLGYHVVRVIVPQLVPLYLKENMATLDARRLREAPGRLGYTPASSLNPWPHPFP</sequence>
<gene>
    <name evidence="2" type="ORF">A3B35_03155</name>
</gene>
<dbReference type="Pfam" id="PF02624">
    <property type="entry name" value="YcaO"/>
    <property type="match status" value="1"/>
</dbReference>
<feature type="domain" description="YcaO" evidence="1">
    <location>
        <begin position="130"/>
        <end position="510"/>
    </location>
</feature>